<dbReference type="Proteomes" id="UP000252733">
    <property type="component" value="Unassembled WGS sequence"/>
</dbReference>
<evidence type="ECO:0000256" key="1">
    <source>
        <dbReference type="ARBA" id="ARBA00023125"/>
    </source>
</evidence>
<dbReference type="OrthoDB" id="957856at2"/>
<dbReference type="InterPro" id="IPR012340">
    <property type="entry name" value="NA-bd_OB-fold"/>
</dbReference>
<keyword evidence="1 2" id="KW-0238">DNA-binding</keyword>
<dbReference type="AlphaFoldDB" id="A0A2T0XTB3"/>
<dbReference type="InterPro" id="IPR000424">
    <property type="entry name" value="Primosome_PriB/ssb"/>
</dbReference>
<dbReference type="PIRSF" id="PIRSF002070">
    <property type="entry name" value="SSB"/>
    <property type="match status" value="1"/>
</dbReference>
<evidence type="ECO:0000313" key="4">
    <source>
        <dbReference type="EMBL" id="RCW36067.1"/>
    </source>
</evidence>
<dbReference type="NCBIfam" id="TIGR00621">
    <property type="entry name" value="ssb"/>
    <property type="match status" value="1"/>
</dbReference>
<dbReference type="SUPFAM" id="SSF50249">
    <property type="entry name" value="Nucleic acid-binding proteins"/>
    <property type="match status" value="1"/>
</dbReference>
<name>A0A2T0XTB3_9BACT</name>
<organism evidence="4 5">
    <name type="scientific">Marinilabilia salmonicolor</name>
    <dbReference type="NCBI Taxonomy" id="989"/>
    <lineage>
        <taxon>Bacteria</taxon>
        <taxon>Pseudomonadati</taxon>
        <taxon>Bacteroidota</taxon>
        <taxon>Bacteroidia</taxon>
        <taxon>Marinilabiliales</taxon>
        <taxon>Marinilabiliaceae</taxon>
        <taxon>Marinilabilia</taxon>
    </lineage>
</organism>
<gene>
    <name evidence="4" type="ORF">DFO77_10931</name>
</gene>
<dbReference type="GO" id="GO:0006260">
    <property type="term" value="P:DNA replication"/>
    <property type="evidence" value="ECO:0007669"/>
    <property type="project" value="InterPro"/>
</dbReference>
<keyword evidence="5" id="KW-1185">Reference proteome</keyword>
<reference evidence="4 5" key="1">
    <citation type="submission" date="2018-07" db="EMBL/GenBank/DDBJ databases">
        <title>Freshwater and sediment microbial communities from various areas in North America, analyzing microbe dynamics in response to fracking.</title>
        <authorList>
            <person name="Lamendella R."/>
        </authorList>
    </citation>
    <scope>NUCLEOTIDE SEQUENCE [LARGE SCALE GENOMIC DNA]</scope>
    <source>
        <strain evidence="4 5">160A</strain>
    </source>
</reference>
<evidence type="ECO:0000256" key="3">
    <source>
        <dbReference type="RuleBase" id="RU000524"/>
    </source>
</evidence>
<comment type="caution">
    <text evidence="4">The sequence shown here is derived from an EMBL/GenBank/DDBJ whole genome shotgun (WGS) entry which is preliminary data.</text>
</comment>
<dbReference type="InterPro" id="IPR011344">
    <property type="entry name" value="ssDNA-bd"/>
</dbReference>
<dbReference type="EMBL" id="QPIZ01000009">
    <property type="protein sequence ID" value="RCW36067.1"/>
    <property type="molecule type" value="Genomic_DNA"/>
</dbReference>
<dbReference type="PROSITE" id="PS50935">
    <property type="entry name" value="SSB"/>
    <property type="match status" value="1"/>
</dbReference>
<evidence type="ECO:0000313" key="5">
    <source>
        <dbReference type="Proteomes" id="UP000252733"/>
    </source>
</evidence>
<dbReference type="RefSeq" id="WP_106151414.1">
    <property type="nucleotide sequence ID" value="NZ_PVTS01000001.1"/>
</dbReference>
<dbReference type="GO" id="GO:0003697">
    <property type="term" value="F:single-stranded DNA binding"/>
    <property type="evidence" value="ECO:0007669"/>
    <property type="project" value="InterPro"/>
</dbReference>
<proteinExistence type="predicted"/>
<dbReference type="Pfam" id="PF00436">
    <property type="entry name" value="SSB"/>
    <property type="match status" value="1"/>
</dbReference>
<dbReference type="CDD" id="cd04496">
    <property type="entry name" value="SSB_OBF"/>
    <property type="match status" value="1"/>
</dbReference>
<dbReference type="STRING" id="1168289.GCA_000259075_01526"/>
<dbReference type="Gene3D" id="2.40.50.140">
    <property type="entry name" value="Nucleic acid-binding proteins"/>
    <property type="match status" value="1"/>
</dbReference>
<sequence length="106" mass="11720">MLKMILSGALGHDAEIREVGKKKAINFDVAVSMDYKDQQGNKVERTEWVRAVLWKNDGQSTKVAEFLTKGKKVLIEGVPASEGYKGKDGDIKSALSINVKDLELIK</sequence>
<protein>
    <recommendedName>
        <fullName evidence="2 3">Single-stranded DNA-binding protein</fullName>
    </recommendedName>
</protein>
<accession>A0A2T0XTB3</accession>
<evidence type="ECO:0000256" key="2">
    <source>
        <dbReference type="PIRNR" id="PIRNR002070"/>
    </source>
</evidence>